<dbReference type="InterPro" id="IPR050746">
    <property type="entry name" value="DAACS"/>
</dbReference>
<feature type="transmembrane region" description="Helical" evidence="8">
    <location>
        <begin position="273"/>
        <end position="294"/>
    </location>
</feature>
<evidence type="ECO:0000256" key="8">
    <source>
        <dbReference type="RuleBase" id="RU361216"/>
    </source>
</evidence>
<name>H2YKS8_CIOSA</name>
<keyword evidence="6 8" id="KW-0472">Membrane</keyword>
<dbReference type="Pfam" id="PF00375">
    <property type="entry name" value="SDF"/>
    <property type="match status" value="1"/>
</dbReference>
<dbReference type="InterPro" id="IPR036458">
    <property type="entry name" value="Na:dicarbo_symporter_sf"/>
</dbReference>
<dbReference type="PANTHER" id="PTHR11958">
    <property type="entry name" value="SODIUM/DICARBOXYLATE SYMPORTER-RELATED"/>
    <property type="match status" value="1"/>
</dbReference>
<protein>
    <recommendedName>
        <fullName evidence="8">Amino acid transporter</fullName>
    </recommendedName>
</protein>
<keyword evidence="2 8" id="KW-0813">Transport</keyword>
<evidence type="ECO:0000256" key="4">
    <source>
        <dbReference type="ARBA" id="ARBA00022847"/>
    </source>
</evidence>
<dbReference type="SUPFAM" id="SSF118215">
    <property type="entry name" value="Proton glutamate symport protein"/>
    <property type="match status" value="1"/>
</dbReference>
<reference evidence="9" key="2">
    <citation type="submission" date="2025-08" db="UniProtKB">
        <authorList>
            <consortium name="Ensembl"/>
        </authorList>
    </citation>
    <scope>IDENTIFICATION</scope>
</reference>
<evidence type="ECO:0000256" key="1">
    <source>
        <dbReference type="ARBA" id="ARBA00004141"/>
    </source>
</evidence>
<dbReference type="OMA" id="TWTKEID"/>
<evidence type="ECO:0000256" key="6">
    <source>
        <dbReference type="ARBA" id="ARBA00023136"/>
    </source>
</evidence>
<comment type="similarity">
    <text evidence="8">Belongs to the dicarboxylate/amino acid:cation symporter (DAACS) (TC 2.A.23) family.</text>
</comment>
<dbReference type="GO" id="GO:0015175">
    <property type="term" value="F:neutral L-amino acid transmembrane transporter activity"/>
    <property type="evidence" value="ECO:0007669"/>
    <property type="project" value="TreeGrafter"/>
</dbReference>
<comment type="subcellular location">
    <subcellularLocation>
        <location evidence="1 8">Membrane</location>
        <topology evidence="1 8">Multi-pass membrane protein</topology>
    </subcellularLocation>
</comment>
<dbReference type="GO" id="GO:0005886">
    <property type="term" value="C:plasma membrane"/>
    <property type="evidence" value="ECO:0007669"/>
    <property type="project" value="TreeGrafter"/>
</dbReference>
<keyword evidence="4 8" id="KW-0769">Symport</keyword>
<dbReference type="GO" id="GO:0070778">
    <property type="term" value="P:L-aspartate transmembrane transport"/>
    <property type="evidence" value="ECO:0007669"/>
    <property type="project" value="TreeGrafter"/>
</dbReference>
<proteinExistence type="inferred from homology"/>
<dbReference type="GeneTree" id="ENSGT00940000167643"/>
<evidence type="ECO:0000256" key="5">
    <source>
        <dbReference type="ARBA" id="ARBA00022989"/>
    </source>
</evidence>
<feature type="transmembrane region" description="Helical" evidence="8">
    <location>
        <begin position="235"/>
        <end position="252"/>
    </location>
</feature>
<keyword evidence="7" id="KW-0325">Glycoprotein</keyword>
<keyword evidence="10" id="KW-1185">Reference proteome</keyword>
<feature type="transmembrane region" description="Helical" evidence="8">
    <location>
        <begin position="90"/>
        <end position="110"/>
    </location>
</feature>
<reference evidence="10" key="1">
    <citation type="submission" date="2003-08" db="EMBL/GenBank/DDBJ databases">
        <authorList>
            <person name="Birren B."/>
            <person name="Nusbaum C."/>
            <person name="Abebe A."/>
            <person name="Abouelleil A."/>
            <person name="Adekoya E."/>
            <person name="Ait-zahra M."/>
            <person name="Allen N."/>
            <person name="Allen T."/>
            <person name="An P."/>
            <person name="Anderson M."/>
            <person name="Anderson S."/>
            <person name="Arachchi H."/>
            <person name="Armbruster J."/>
            <person name="Bachantsang P."/>
            <person name="Baldwin J."/>
            <person name="Barry A."/>
            <person name="Bayul T."/>
            <person name="Blitshsteyn B."/>
            <person name="Bloom T."/>
            <person name="Blye J."/>
            <person name="Boguslavskiy L."/>
            <person name="Borowsky M."/>
            <person name="Boukhgalter B."/>
            <person name="Brunache A."/>
            <person name="Butler J."/>
            <person name="Calixte N."/>
            <person name="Calvo S."/>
            <person name="Camarata J."/>
            <person name="Campo K."/>
            <person name="Chang J."/>
            <person name="Cheshatsang Y."/>
            <person name="Citroen M."/>
            <person name="Collymore A."/>
            <person name="Considine T."/>
            <person name="Cook A."/>
            <person name="Cooke P."/>
            <person name="Corum B."/>
            <person name="Cuomo C."/>
            <person name="David R."/>
            <person name="Dawoe T."/>
            <person name="Degray S."/>
            <person name="Dodge S."/>
            <person name="Dooley K."/>
            <person name="Dorje P."/>
            <person name="Dorjee K."/>
            <person name="Dorris L."/>
            <person name="Duffey N."/>
            <person name="Dupes A."/>
            <person name="Elkins T."/>
            <person name="Engels R."/>
            <person name="Erickson J."/>
            <person name="Farina A."/>
            <person name="Faro S."/>
            <person name="Ferreira P."/>
            <person name="Fischer H."/>
            <person name="Fitzgerald M."/>
            <person name="Foley K."/>
            <person name="Gage D."/>
            <person name="Galagan J."/>
            <person name="Gearin G."/>
            <person name="Gnerre S."/>
            <person name="Gnirke A."/>
            <person name="Goyette A."/>
            <person name="Graham J."/>
            <person name="Grandbois E."/>
            <person name="Gyaltsen K."/>
            <person name="Hafez N."/>
            <person name="Hagopian D."/>
            <person name="Hagos B."/>
            <person name="Hall J."/>
            <person name="Hatcher B."/>
            <person name="Heller A."/>
            <person name="Higgins H."/>
            <person name="Honan T."/>
            <person name="Horn A."/>
            <person name="Houde N."/>
            <person name="Hughes L."/>
            <person name="Hulme W."/>
            <person name="Husby E."/>
            <person name="Iliev I."/>
            <person name="Jaffe D."/>
            <person name="Jones C."/>
            <person name="Kamal M."/>
            <person name="Kamat A."/>
            <person name="Kamvysselis M."/>
            <person name="Karlsson E."/>
            <person name="Kells C."/>
            <person name="Kieu A."/>
            <person name="Kisner P."/>
            <person name="Kodira C."/>
            <person name="Kulbokas E."/>
            <person name="Labutti K."/>
            <person name="Lama D."/>
            <person name="Landers T."/>
            <person name="Leger J."/>
            <person name="Levine S."/>
            <person name="Lewis D."/>
            <person name="Lewis T."/>
            <person name="Lindblad-toh K."/>
            <person name="Liu X."/>
            <person name="Lokyitsang T."/>
            <person name="Lokyitsang Y."/>
            <person name="Lucien O."/>
            <person name="Lui A."/>
            <person name="Ma L.J."/>
            <person name="Mabbitt R."/>
            <person name="Macdonald J."/>
            <person name="Maclean C."/>
            <person name="Major J."/>
            <person name="Manning J."/>
            <person name="Marabella R."/>
            <person name="Maru K."/>
            <person name="Matthews C."/>
            <person name="Mauceli E."/>
            <person name="Mccarthy M."/>
            <person name="Mcdonough S."/>
            <person name="Mcghee T."/>
            <person name="Meldrim J."/>
            <person name="Meneus L."/>
            <person name="Mesirov J."/>
            <person name="Mihalev A."/>
            <person name="Mihova T."/>
            <person name="Mikkelsen T."/>
            <person name="Mlenga V."/>
            <person name="Moru K."/>
            <person name="Mozes J."/>
            <person name="Mulrain L."/>
            <person name="Munson G."/>
            <person name="Naylor J."/>
            <person name="Newes C."/>
            <person name="Nguyen C."/>
            <person name="Nguyen N."/>
            <person name="Nguyen T."/>
            <person name="Nicol R."/>
            <person name="Nielsen C."/>
            <person name="Nizzari M."/>
            <person name="Norbu C."/>
            <person name="Norbu N."/>
            <person name="O'donnell P."/>
            <person name="Okoawo O."/>
            <person name="O'leary S."/>
            <person name="Omotosho B."/>
            <person name="O'neill K."/>
            <person name="Osman S."/>
            <person name="Parker S."/>
            <person name="Perrin D."/>
            <person name="Phunkhang P."/>
            <person name="Piqani B."/>
            <person name="Purcell S."/>
            <person name="Rachupka T."/>
            <person name="Ramasamy U."/>
            <person name="Rameau R."/>
            <person name="Ray V."/>
            <person name="Raymond C."/>
            <person name="Retta R."/>
            <person name="Richardson S."/>
            <person name="Rise C."/>
            <person name="Rodriguez J."/>
            <person name="Rogers J."/>
            <person name="Rogov P."/>
            <person name="Rutman M."/>
            <person name="Schupbach R."/>
            <person name="Seaman C."/>
            <person name="Settipalli S."/>
            <person name="Sharpe T."/>
            <person name="Sheridan J."/>
            <person name="Sherpa N."/>
            <person name="Shi J."/>
            <person name="Smirnov S."/>
            <person name="Smith C."/>
            <person name="Sougnez C."/>
            <person name="Spencer B."/>
            <person name="Stalker J."/>
            <person name="Stange-thomann N."/>
            <person name="Stavropoulos S."/>
            <person name="Stetson K."/>
            <person name="Stone C."/>
            <person name="Stone S."/>
            <person name="Stubbs M."/>
            <person name="Talamas J."/>
            <person name="Tchuinga P."/>
            <person name="Tenzing P."/>
            <person name="Tesfaye S."/>
            <person name="Theodore J."/>
            <person name="Thoulutsang Y."/>
            <person name="Topham K."/>
            <person name="Towey S."/>
            <person name="Tsamla T."/>
            <person name="Tsomo N."/>
            <person name="Vallee D."/>
            <person name="Vassiliev H."/>
            <person name="Venkataraman V."/>
            <person name="Vinson J."/>
            <person name="Vo A."/>
            <person name="Wade C."/>
            <person name="Wang S."/>
            <person name="Wangchuk T."/>
            <person name="Wangdi T."/>
            <person name="Whittaker C."/>
            <person name="Wilkinson J."/>
            <person name="Wu Y."/>
            <person name="Wyman D."/>
            <person name="Yadav S."/>
            <person name="Yang S."/>
            <person name="Yang X."/>
            <person name="Yeager S."/>
            <person name="Yee E."/>
            <person name="Young G."/>
            <person name="Zainoun J."/>
            <person name="Zembeck L."/>
            <person name="Zimmer A."/>
            <person name="Zody M."/>
            <person name="Lander E."/>
        </authorList>
    </citation>
    <scope>NUCLEOTIDE SEQUENCE [LARGE SCALE GENOMIC DNA]</scope>
</reference>
<reference evidence="9" key="3">
    <citation type="submission" date="2025-09" db="UniProtKB">
        <authorList>
            <consortium name="Ensembl"/>
        </authorList>
    </citation>
    <scope>IDENTIFICATION</scope>
</reference>
<evidence type="ECO:0000256" key="3">
    <source>
        <dbReference type="ARBA" id="ARBA00022692"/>
    </source>
</evidence>
<evidence type="ECO:0000256" key="2">
    <source>
        <dbReference type="ARBA" id="ARBA00022448"/>
    </source>
</evidence>
<evidence type="ECO:0000313" key="10">
    <source>
        <dbReference type="Proteomes" id="UP000007875"/>
    </source>
</evidence>
<feature type="transmembrane region" description="Helical" evidence="8">
    <location>
        <begin position="441"/>
        <end position="461"/>
    </location>
</feature>
<dbReference type="InterPro" id="IPR018107">
    <property type="entry name" value="Na-dicarboxylate_symporter_CS"/>
</dbReference>
<dbReference type="InterPro" id="IPR001991">
    <property type="entry name" value="Na-dicarboxylate_symporter"/>
</dbReference>
<accession>H2YKS8</accession>
<dbReference type="PANTHER" id="PTHR11958:SF99">
    <property type="entry name" value="SODIUM-DEPENDENT EXCITATORY AMINO ACID TRANSPORTER GLT-6-RELATED"/>
    <property type="match status" value="1"/>
</dbReference>
<dbReference type="GO" id="GO:0015501">
    <property type="term" value="F:glutamate:sodium symporter activity"/>
    <property type="evidence" value="ECO:0007669"/>
    <property type="project" value="TreeGrafter"/>
</dbReference>
<feature type="transmembrane region" description="Helical" evidence="8">
    <location>
        <begin position="418"/>
        <end position="435"/>
    </location>
</feature>
<keyword evidence="5 8" id="KW-1133">Transmembrane helix</keyword>
<dbReference type="Gene3D" id="1.10.3860.10">
    <property type="entry name" value="Sodium:dicarboxylate symporter"/>
    <property type="match status" value="1"/>
</dbReference>
<organism evidence="9 10">
    <name type="scientific">Ciona savignyi</name>
    <name type="common">Pacific transparent sea squirt</name>
    <dbReference type="NCBI Taxonomy" id="51511"/>
    <lineage>
        <taxon>Eukaryota</taxon>
        <taxon>Metazoa</taxon>
        <taxon>Chordata</taxon>
        <taxon>Tunicata</taxon>
        <taxon>Ascidiacea</taxon>
        <taxon>Phlebobranchia</taxon>
        <taxon>Cionidae</taxon>
        <taxon>Ciona</taxon>
    </lineage>
</organism>
<dbReference type="PRINTS" id="PR00173">
    <property type="entry name" value="EDTRNSPORT"/>
</dbReference>
<dbReference type="Ensembl" id="ENSCSAVT00000006005.1">
    <property type="protein sequence ID" value="ENSCSAVP00000005930.1"/>
    <property type="gene ID" value="ENSCSAVG00000003538.1"/>
</dbReference>
<dbReference type="PROSITE" id="PS00713">
    <property type="entry name" value="NA_DICARBOXYL_SYMP_1"/>
    <property type="match status" value="1"/>
</dbReference>
<evidence type="ECO:0000256" key="7">
    <source>
        <dbReference type="ARBA" id="ARBA00023180"/>
    </source>
</evidence>
<dbReference type="AlphaFoldDB" id="H2YKS8"/>
<feature type="transmembrane region" description="Helical" evidence="8">
    <location>
        <begin position="48"/>
        <end position="70"/>
    </location>
</feature>
<sequence length="511" mass="55496">METIQVVAPEATHLVTPAMLPMYEDENEQRQRTKKCSIFGWRIRGENLLVILTALGVLLGVLLGCSLRSANLSETSIHLVKFPGEMLMRMLKMLIIPIIVTSVITGLASMDLKKSGRMGVHAVTYYMVTTTLAVVLGVVLVTIIQPGKQKTIPTPREGGPSSVSTLDTFLDLIRNLFPENIIAACFQAQTNINFIEVPLKIATQNATNATNAIELLNQTVTKMTRKLQQSPSPNVLGIIIFSIFFGIMLSKIREEGKVVSDFFSALNTIFMKMITVIIWYSPIGICSMLAGNLLTLGSIQDLIESLGMYMLTVILGLMIHVLITLPLIYFAITRKNPFRVFVAISQAALTALGTASSAGTLPLSIQCLEQNLGIDERVTKFVLPLGATMNMDGTALLEGVAAITIAQMYQLDLSIGQIFTISVTATFASIGAAAIPSAGLVTLVLVLSAIGLPSEAVGLLWSIDWLLDRIRTCVNVTGDCMGAVIVQHLNRHMLNNRKDLDADSKCEKDEI</sequence>
<dbReference type="GO" id="GO:0098712">
    <property type="term" value="P:L-glutamate import across plasma membrane"/>
    <property type="evidence" value="ECO:0007669"/>
    <property type="project" value="TreeGrafter"/>
</dbReference>
<feature type="transmembrane region" description="Helical" evidence="8">
    <location>
        <begin position="122"/>
        <end position="144"/>
    </location>
</feature>
<feature type="transmembrane region" description="Helical" evidence="8">
    <location>
        <begin position="306"/>
        <end position="328"/>
    </location>
</feature>
<dbReference type="Proteomes" id="UP000007875">
    <property type="component" value="Unassembled WGS sequence"/>
</dbReference>
<keyword evidence="3 8" id="KW-0812">Transmembrane</keyword>
<dbReference type="GO" id="GO:0005313">
    <property type="term" value="F:L-glutamate transmembrane transporter activity"/>
    <property type="evidence" value="ECO:0007669"/>
    <property type="project" value="TreeGrafter"/>
</dbReference>
<evidence type="ECO:0000313" key="9">
    <source>
        <dbReference type="Ensembl" id="ENSCSAVP00000005930.1"/>
    </source>
</evidence>